<evidence type="ECO:0000313" key="5">
    <source>
        <dbReference type="EMBL" id="KAK2560519.1"/>
    </source>
</evidence>
<evidence type="ECO:0000256" key="2">
    <source>
        <dbReference type="PROSITE-ProRule" id="PRU01288"/>
    </source>
</evidence>
<dbReference type="GO" id="GO:0003723">
    <property type="term" value="F:RNA binding"/>
    <property type="evidence" value="ECO:0007669"/>
    <property type="project" value="UniProtKB-KW"/>
</dbReference>
<keyword evidence="1 2" id="KW-0694">RNA-binding</keyword>
<feature type="domain" description="XRRM" evidence="4">
    <location>
        <begin position="1"/>
        <end position="155"/>
    </location>
</feature>
<name>A0AAD9QFU6_ACRCE</name>
<dbReference type="Proteomes" id="UP001249851">
    <property type="component" value="Unassembled WGS sequence"/>
</dbReference>
<evidence type="ECO:0000259" key="4">
    <source>
        <dbReference type="PROSITE" id="PS51939"/>
    </source>
</evidence>
<evidence type="ECO:0000313" key="6">
    <source>
        <dbReference type="Proteomes" id="UP001249851"/>
    </source>
</evidence>
<evidence type="ECO:0000256" key="3">
    <source>
        <dbReference type="SAM" id="MobiDB-lite"/>
    </source>
</evidence>
<reference evidence="5" key="1">
    <citation type="journal article" date="2023" name="G3 (Bethesda)">
        <title>Whole genome assembly and annotation of the endangered Caribbean coral Acropora cervicornis.</title>
        <authorList>
            <person name="Selwyn J.D."/>
            <person name="Vollmer S.V."/>
        </authorList>
    </citation>
    <scope>NUCLEOTIDE SEQUENCE</scope>
    <source>
        <strain evidence="5">K2</strain>
    </source>
</reference>
<accession>A0AAD9QFU6</accession>
<comment type="caution">
    <text evidence="5">The sequence shown here is derived from an EMBL/GenBank/DDBJ whole genome shotgun (WGS) entry which is preliminary data.</text>
</comment>
<keyword evidence="6" id="KW-1185">Reference proteome</keyword>
<protein>
    <submittedName>
        <fullName evidence="5">La-related protein 7</fullName>
    </submittedName>
</protein>
<feature type="region of interest" description="Disordered" evidence="3">
    <location>
        <begin position="1"/>
        <end position="59"/>
    </location>
</feature>
<evidence type="ECO:0000256" key="1">
    <source>
        <dbReference type="ARBA" id="ARBA00022884"/>
    </source>
</evidence>
<proteinExistence type="predicted"/>
<gene>
    <name evidence="5" type="ORF">P5673_016880</name>
</gene>
<dbReference type="AlphaFoldDB" id="A0AAD9QFU6"/>
<dbReference type="InterPro" id="IPR014886">
    <property type="entry name" value="La_xRRM"/>
</dbReference>
<feature type="compositionally biased region" description="Basic and acidic residues" evidence="3">
    <location>
        <begin position="1"/>
        <end position="11"/>
    </location>
</feature>
<organism evidence="5 6">
    <name type="scientific">Acropora cervicornis</name>
    <name type="common">Staghorn coral</name>
    <dbReference type="NCBI Taxonomy" id="6130"/>
    <lineage>
        <taxon>Eukaryota</taxon>
        <taxon>Metazoa</taxon>
        <taxon>Cnidaria</taxon>
        <taxon>Anthozoa</taxon>
        <taxon>Hexacorallia</taxon>
        <taxon>Scleractinia</taxon>
        <taxon>Astrocoeniina</taxon>
        <taxon>Acroporidae</taxon>
        <taxon>Acropora</taxon>
    </lineage>
</organism>
<dbReference type="InterPro" id="IPR012677">
    <property type="entry name" value="Nucleotide-bd_a/b_plait_sf"/>
</dbReference>
<dbReference type="PROSITE" id="PS51939">
    <property type="entry name" value="XRRM"/>
    <property type="match status" value="1"/>
</dbReference>
<dbReference type="Pfam" id="PF08777">
    <property type="entry name" value="RRM_3"/>
    <property type="match status" value="1"/>
</dbReference>
<dbReference type="GO" id="GO:1990904">
    <property type="term" value="C:ribonucleoprotein complex"/>
    <property type="evidence" value="ECO:0007669"/>
    <property type="project" value="UniProtKB-UniRule"/>
</dbReference>
<sequence length="171" mass="19645">MQREAMKKLKEQLSQSKPSADDTQHENQQTTQAKDLDNEALKIKNGSKIPKESKEQVSEVKKLPYTPGVVLKFLCQNGETNKAELRGHVRFHTGESCDSVLKAMLSKSDKVKVEKLTGEAEKVYWEKINADRMARYNAKREKKRGSDKVARKADALQMQRQIHIRFDEEET</sequence>
<dbReference type="Gene3D" id="3.30.70.330">
    <property type="match status" value="1"/>
</dbReference>
<dbReference type="EMBL" id="JARQWQ010000036">
    <property type="protein sequence ID" value="KAK2560519.1"/>
    <property type="molecule type" value="Genomic_DNA"/>
</dbReference>
<reference evidence="5" key="2">
    <citation type="journal article" date="2023" name="Science">
        <title>Genomic signatures of disease resistance in endangered staghorn corals.</title>
        <authorList>
            <person name="Vollmer S.V."/>
            <person name="Selwyn J.D."/>
            <person name="Despard B.A."/>
            <person name="Roesel C.L."/>
        </authorList>
    </citation>
    <scope>NUCLEOTIDE SEQUENCE</scope>
    <source>
        <strain evidence="5">K2</strain>
    </source>
</reference>
<feature type="compositionally biased region" description="Basic and acidic residues" evidence="3">
    <location>
        <begin position="49"/>
        <end position="59"/>
    </location>
</feature>